<dbReference type="InterPro" id="IPR020846">
    <property type="entry name" value="MFS_dom"/>
</dbReference>
<keyword evidence="2" id="KW-0813">Transport</keyword>
<protein>
    <submittedName>
        <fullName evidence="8">MFS transporter</fullName>
    </submittedName>
</protein>
<evidence type="ECO:0000256" key="5">
    <source>
        <dbReference type="ARBA" id="ARBA00023136"/>
    </source>
</evidence>
<dbReference type="InterPro" id="IPR011701">
    <property type="entry name" value="MFS"/>
</dbReference>
<feature type="transmembrane region" description="Helical" evidence="6">
    <location>
        <begin position="228"/>
        <end position="249"/>
    </location>
</feature>
<dbReference type="InterPro" id="IPR053160">
    <property type="entry name" value="MFS_DHA3_Transporter"/>
</dbReference>
<accession>A0ABT6NAL5</accession>
<dbReference type="PROSITE" id="PS00216">
    <property type="entry name" value="SUGAR_TRANSPORT_1"/>
    <property type="match status" value="1"/>
</dbReference>
<feature type="transmembrane region" description="Helical" evidence="6">
    <location>
        <begin position="174"/>
        <end position="194"/>
    </location>
</feature>
<dbReference type="Gene3D" id="1.20.1250.20">
    <property type="entry name" value="MFS general substrate transporter like domains"/>
    <property type="match status" value="1"/>
</dbReference>
<keyword evidence="9" id="KW-1185">Reference proteome</keyword>
<keyword evidence="4 6" id="KW-1133">Transmembrane helix</keyword>
<evidence type="ECO:0000256" key="4">
    <source>
        <dbReference type="ARBA" id="ARBA00022989"/>
    </source>
</evidence>
<evidence type="ECO:0000313" key="8">
    <source>
        <dbReference type="EMBL" id="MDH8677461.1"/>
    </source>
</evidence>
<feature type="transmembrane region" description="Helical" evidence="6">
    <location>
        <begin position="315"/>
        <end position="336"/>
    </location>
</feature>
<feature type="transmembrane region" description="Helical" evidence="6">
    <location>
        <begin position="85"/>
        <end position="101"/>
    </location>
</feature>
<evidence type="ECO:0000259" key="7">
    <source>
        <dbReference type="PROSITE" id="PS50850"/>
    </source>
</evidence>
<keyword evidence="5 6" id="KW-0472">Membrane</keyword>
<reference evidence="8 9" key="1">
    <citation type="submission" date="2023-04" db="EMBL/GenBank/DDBJ databases">
        <title>Fusibacter bizertensis strain WBS, isolated from littoral bottom sediments of the Arctic seas - biochemical and genomic analysis.</title>
        <authorList>
            <person name="Brioukhanov A.L."/>
        </authorList>
    </citation>
    <scope>NUCLEOTIDE SEQUENCE [LARGE SCALE GENOMIC DNA]</scope>
    <source>
        <strain evidence="8 9">WBS</strain>
    </source>
</reference>
<feature type="transmembrane region" description="Helical" evidence="6">
    <location>
        <begin position="261"/>
        <end position="281"/>
    </location>
</feature>
<dbReference type="PANTHER" id="PTHR23530">
    <property type="entry name" value="TRANSPORT PROTEIN-RELATED"/>
    <property type="match status" value="1"/>
</dbReference>
<dbReference type="InterPro" id="IPR005829">
    <property type="entry name" value="Sugar_transporter_CS"/>
</dbReference>
<proteinExistence type="predicted"/>
<keyword evidence="3 6" id="KW-0812">Transmembrane</keyword>
<dbReference type="SUPFAM" id="SSF103473">
    <property type="entry name" value="MFS general substrate transporter"/>
    <property type="match status" value="1"/>
</dbReference>
<evidence type="ECO:0000256" key="6">
    <source>
        <dbReference type="SAM" id="Phobius"/>
    </source>
</evidence>
<dbReference type="EMBL" id="JARYZI010000002">
    <property type="protein sequence ID" value="MDH8677461.1"/>
    <property type="molecule type" value="Genomic_DNA"/>
</dbReference>
<dbReference type="InterPro" id="IPR036259">
    <property type="entry name" value="MFS_trans_sf"/>
</dbReference>
<name>A0ABT6NAL5_9FIRM</name>
<comment type="subcellular location">
    <subcellularLocation>
        <location evidence="1">Cell membrane</location>
        <topology evidence="1">Multi-pass membrane protein</topology>
    </subcellularLocation>
</comment>
<dbReference type="PROSITE" id="PS50850">
    <property type="entry name" value="MFS"/>
    <property type="match status" value="1"/>
</dbReference>
<gene>
    <name evidence="8" type="ORF">QE109_04840</name>
</gene>
<organism evidence="8 9">
    <name type="scientific">Fusibacter bizertensis</name>
    <dbReference type="NCBI Taxonomy" id="1488331"/>
    <lineage>
        <taxon>Bacteria</taxon>
        <taxon>Bacillati</taxon>
        <taxon>Bacillota</taxon>
        <taxon>Clostridia</taxon>
        <taxon>Eubacteriales</taxon>
        <taxon>Eubacteriales Family XII. Incertae Sedis</taxon>
        <taxon>Fusibacter</taxon>
    </lineage>
</organism>
<dbReference type="Pfam" id="PF07690">
    <property type="entry name" value="MFS_1"/>
    <property type="match status" value="1"/>
</dbReference>
<feature type="transmembrane region" description="Helical" evidence="6">
    <location>
        <begin position="376"/>
        <end position="398"/>
    </location>
</feature>
<evidence type="ECO:0000256" key="2">
    <source>
        <dbReference type="ARBA" id="ARBA00022448"/>
    </source>
</evidence>
<sequence>MKPIKHNNQNDYNIELKKNVNRNYTFTFLQTIDLTRGIWMIYLATKGMSLTQLGLLEMIFHITSFSMEVPTGAVADLYGRRTSRILGRALSVLSVVILLFADSFLWFAISFIIVALSYNMESGAGDALVYDSMKSIGIENEYMRVGGNKEMVFQIANVFAFLLGGYLATQSYQWAFGVTIVMGLVSFLYAFKFVEPKLGRVTERGHRGQNFVYQLKESYAILKGHKRLGFLILFSQFVMSFTTTIFFYLQNYMKADGFNEAFIGGVYAVSSLAGAILATQVYKIEAVIKEKGILILMPIITAASTWGIALSQFHYAFYIPISLAEGMIFVALGDYINKVIPSENRATILSMASMIFSFFMITLFPLIGWLGDRYSLQGAFVFMAILGSFLTLINTIVISSRKVK</sequence>
<dbReference type="Proteomes" id="UP001158045">
    <property type="component" value="Unassembled WGS sequence"/>
</dbReference>
<feature type="domain" description="Major facilitator superfamily (MFS) profile" evidence="7">
    <location>
        <begin position="1"/>
        <end position="402"/>
    </location>
</feature>
<dbReference type="RefSeq" id="WP_281093275.1">
    <property type="nucleotide sequence ID" value="NZ_JARYZI010000002.1"/>
</dbReference>
<evidence type="ECO:0000256" key="3">
    <source>
        <dbReference type="ARBA" id="ARBA00022692"/>
    </source>
</evidence>
<feature type="transmembrane region" description="Helical" evidence="6">
    <location>
        <begin position="348"/>
        <end position="370"/>
    </location>
</feature>
<evidence type="ECO:0000313" key="9">
    <source>
        <dbReference type="Proteomes" id="UP001158045"/>
    </source>
</evidence>
<dbReference type="PANTHER" id="PTHR23530:SF1">
    <property type="entry name" value="PERMEASE, MAJOR FACILITATOR SUPERFAMILY-RELATED"/>
    <property type="match status" value="1"/>
</dbReference>
<comment type="caution">
    <text evidence="8">The sequence shown here is derived from an EMBL/GenBank/DDBJ whole genome shotgun (WGS) entry which is preliminary data.</text>
</comment>
<feature type="transmembrane region" description="Helical" evidence="6">
    <location>
        <begin position="293"/>
        <end position="309"/>
    </location>
</feature>
<evidence type="ECO:0000256" key="1">
    <source>
        <dbReference type="ARBA" id="ARBA00004651"/>
    </source>
</evidence>